<proteinExistence type="predicted"/>
<evidence type="ECO:0000313" key="6">
    <source>
        <dbReference type="Proteomes" id="UP000230167"/>
    </source>
</evidence>
<dbReference type="InterPro" id="IPR001387">
    <property type="entry name" value="Cro/C1-type_HTH"/>
</dbReference>
<organism evidence="4 6">
    <name type="scientific">Stenotrophomonas maltophilia</name>
    <name type="common">Pseudomonas maltophilia</name>
    <name type="synonym">Xanthomonas maltophilia</name>
    <dbReference type="NCBI Taxonomy" id="40324"/>
    <lineage>
        <taxon>Bacteria</taxon>
        <taxon>Pseudomonadati</taxon>
        <taxon>Pseudomonadota</taxon>
        <taxon>Gammaproteobacteria</taxon>
        <taxon>Lysobacterales</taxon>
        <taxon>Lysobacteraceae</taxon>
        <taxon>Stenotrophomonas</taxon>
        <taxon>Stenotrophomonas maltophilia group</taxon>
    </lineage>
</organism>
<dbReference type="RefSeq" id="WP_005413401.1">
    <property type="nucleotide sequence ID" value="NZ_CBCPIZ010000003.1"/>
</dbReference>
<dbReference type="SMART" id="SM00530">
    <property type="entry name" value="HTH_XRE"/>
    <property type="match status" value="1"/>
</dbReference>
<evidence type="ECO:0000313" key="2">
    <source>
        <dbReference type="EMBL" id="AUI07640.1"/>
    </source>
</evidence>
<dbReference type="EMBL" id="RAUE01000034">
    <property type="protein sequence ID" value="MBA0313245.1"/>
    <property type="molecule type" value="Genomic_DNA"/>
</dbReference>
<dbReference type="Proteomes" id="UP000230167">
    <property type="component" value="Unassembled WGS sequence"/>
</dbReference>
<dbReference type="EMBL" id="CP060025">
    <property type="protein sequence ID" value="QNG76081.1"/>
    <property type="molecule type" value="Genomic_DNA"/>
</dbReference>
<dbReference type="SUPFAM" id="SSF47413">
    <property type="entry name" value="lambda repressor-like DNA-binding domains"/>
    <property type="match status" value="1"/>
</dbReference>
<evidence type="ECO:0000313" key="4">
    <source>
        <dbReference type="EMBL" id="PJL24648.1"/>
    </source>
</evidence>
<evidence type="ECO:0000313" key="3">
    <source>
        <dbReference type="EMBL" id="MBA0313245.1"/>
    </source>
</evidence>
<dbReference type="Proteomes" id="UP000515598">
    <property type="component" value="Chromosome"/>
</dbReference>
<accession>A0A0M0NFY6</accession>
<feature type="domain" description="HTH cro/C1-type" evidence="1">
    <location>
        <begin position="19"/>
        <end position="73"/>
    </location>
</feature>
<reference evidence="3" key="3">
    <citation type="submission" date="2018-09" db="EMBL/GenBank/DDBJ databases">
        <authorList>
            <person name="Groschel M."/>
            <person name="Kohl T."/>
            <person name="Conchillo-Sole O."/>
            <person name="Mamat U."/>
            <person name="Yero D."/>
            <person name="Niemann S."/>
            <person name="Daura X."/>
            <person name="Gibert I."/>
        </authorList>
    </citation>
    <scope>NUCLEOTIDE SEQUENCE</scope>
    <source>
        <strain evidence="3">OG156</strain>
    </source>
</reference>
<dbReference type="Gene3D" id="1.10.260.40">
    <property type="entry name" value="lambda repressor-like DNA-binding domains"/>
    <property type="match status" value="1"/>
</dbReference>
<gene>
    <name evidence="4" type="ORF">B9Y64_18980</name>
    <name evidence="3" type="ORF">D7Y33_19925</name>
    <name evidence="5" type="ORF">GPNADHDJ_00247</name>
    <name evidence="2" type="ORF">SmaCSM2_10765</name>
</gene>
<sequence length="224" mass="25107">MTTKTPPRLLTAAEVGACIRQFRQLRHWSQEQLAEISGLNVRTVQRVEQGDSASFDTRRALARAFDFNDIDALNKPFSLPTDEELQAAQAQFERDYITLAVSPLAAGRELASLIVSCDMDLSEPAFELSREAASEFAALVDYYREYRDCQDLYSEVDKLDIYDGLQQRIEVLRELGVSLSHGQRKVVIRMGSGMPMDATVLYVVAFRLGHECSQIVTPKAARIG</sequence>
<dbReference type="Proteomes" id="UP000822271">
    <property type="component" value="Unassembled WGS sequence"/>
</dbReference>
<reference evidence="5 8" key="5">
    <citation type="submission" date="2020-08" db="EMBL/GenBank/DDBJ databases">
        <title>Phenotypic and transcriptomic analysis of seven clinical Stenotrophomonas maltophilia isolates identify a small set of shared and commonly regulated genes involved in biofilm lifestyle.</title>
        <authorList>
            <person name="Alio I."/>
            <person name="Gudzuhn M."/>
            <person name="Streit W."/>
        </authorList>
    </citation>
    <scope>NUCLEOTIDE SEQUENCE [LARGE SCALE GENOMIC DNA]</scope>
    <source>
        <strain evidence="5 8">UHH_SKK55</strain>
    </source>
</reference>
<reference evidence="2 7" key="2">
    <citation type="submission" date="2017-12" db="EMBL/GenBank/DDBJ databases">
        <title>Complete Genome Sequence of Stenotrophomonas maltophilia CSM2.</title>
        <authorList>
            <person name="Castro-Jaimes S."/>
            <person name="Lopez-Leal G."/>
            <person name="Barberena Jonas C."/>
            <person name="Bustos P."/>
            <person name="Perez-Oseguera A."/>
            <person name="Cevallos M.A."/>
        </authorList>
    </citation>
    <scope>NUCLEOTIDE SEQUENCE [LARGE SCALE GENOMIC DNA]</scope>
    <source>
        <strain evidence="2 7">CSM2</strain>
    </source>
</reference>
<reference evidence="3" key="4">
    <citation type="journal article" date="2020" name="Front. Microbiol.">
        <title>Genetic Variants of the DSF Quorum Sensing System in Stenotrophomonas maltophilia Influence Virulence and Resistance Phenotypes Among Genotypically Diverse Clinical Isolates.</title>
        <authorList>
            <person name="Yero D."/>
            <person name="Huedo P."/>
            <person name="Conchillo-Sole O."/>
            <person name="Martinez-Servat S."/>
            <person name="Mamat U."/>
            <person name="Coves X."/>
            <person name="Llanas F."/>
            <person name="Roca I."/>
            <person name="Vila J."/>
            <person name="Schaible U.E."/>
            <person name="Daura X."/>
            <person name="Gibert I."/>
        </authorList>
    </citation>
    <scope>NUCLEOTIDE SEQUENCE</scope>
    <source>
        <strain evidence="3">OG156</strain>
    </source>
</reference>
<reference evidence="4 6" key="1">
    <citation type="journal article" date="2017" name="Front. Microbiol.">
        <title>Double-Face Meets the Bacterial World: The Opportunistic Pathogen Stenotrophomonas maltophilia.</title>
        <authorList>
            <person name="Lira F."/>
            <person name="Berg G."/>
            <person name="Martinez J.L."/>
        </authorList>
    </citation>
    <scope>NUCLEOTIDE SEQUENCE [LARGE SCALE GENOMIC DNA]</scope>
    <source>
        <strain evidence="4 6">EA1</strain>
    </source>
</reference>
<dbReference type="InterPro" id="IPR010982">
    <property type="entry name" value="Lambda_DNA-bd_dom_sf"/>
</dbReference>
<dbReference type="EMBL" id="NEQV01000007">
    <property type="protein sequence ID" value="PJL24648.1"/>
    <property type="molecule type" value="Genomic_DNA"/>
</dbReference>
<dbReference type="CDD" id="cd00093">
    <property type="entry name" value="HTH_XRE"/>
    <property type="match status" value="1"/>
</dbReference>
<dbReference type="GO" id="GO:0003677">
    <property type="term" value="F:DNA binding"/>
    <property type="evidence" value="ECO:0007669"/>
    <property type="project" value="InterPro"/>
</dbReference>
<evidence type="ECO:0000313" key="7">
    <source>
        <dbReference type="Proteomes" id="UP000234414"/>
    </source>
</evidence>
<dbReference type="OrthoDB" id="21915at2"/>
<evidence type="ECO:0000259" key="1">
    <source>
        <dbReference type="PROSITE" id="PS50943"/>
    </source>
</evidence>
<dbReference type="PROSITE" id="PS50943">
    <property type="entry name" value="HTH_CROC1"/>
    <property type="match status" value="1"/>
</dbReference>
<evidence type="ECO:0000313" key="5">
    <source>
        <dbReference type="EMBL" id="QNG76081.1"/>
    </source>
</evidence>
<name>A0A0M0NFY6_STEMA</name>
<evidence type="ECO:0000313" key="8">
    <source>
        <dbReference type="Proteomes" id="UP000515598"/>
    </source>
</evidence>
<dbReference type="Pfam" id="PF01381">
    <property type="entry name" value="HTH_3"/>
    <property type="match status" value="1"/>
</dbReference>
<dbReference type="EMBL" id="CP025298">
    <property type="protein sequence ID" value="AUI07640.1"/>
    <property type="molecule type" value="Genomic_DNA"/>
</dbReference>
<dbReference type="Proteomes" id="UP000234414">
    <property type="component" value="Chromosome"/>
</dbReference>
<dbReference type="AlphaFoldDB" id="A0A0M0NFY6"/>
<protein>
    <submittedName>
        <fullName evidence="2 4">Transcriptional regulator</fullName>
    </submittedName>
</protein>